<protein>
    <recommendedName>
        <fullName evidence="5">TonB C-terminal domain-containing protein</fullName>
    </recommendedName>
</protein>
<feature type="region of interest" description="Disordered" evidence="2">
    <location>
        <begin position="360"/>
        <end position="487"/>
    </location>
</feature>
<feature type="coiled-coil region" evidence="1">
    <location>
        <begin position="257"/>
        <end position="284"/>
    </location>
</feature>
<proteinExistence type="predicted"/>
<evidence type="ECO:0008006" key="5">
    <source>
        <dbReference type="Google" id="ProtNLM"/>
    </source>
</evidence>
<organism evidence="3 4">
    <name type="scientific">Aphanizomenon flos-aquae FACHB-1249</name>
    <dbReference type="NCBI Taxonomy" id="2692889"/>
    <lineage>
        <taxon>Bacteria</taxon>
        <taxon>Bacillati</taxon>
        <taxon>Cyanobacteriota</taxon>
        <taxon>Cyanophyceae</taxon>
        <taxon>Nostocales</taxon>
        <taxon>Aphanizomenonaceae</taxon>
        <taxon>Aphanizomenon</taxon>
    </lineage>
</organism>
<gene>
    <name evidence="3" type="ORF">H6G43_01800</name>
</gene>
<comment type="caution">
    <text evidence="3">The sequence shown here is derived from an EMBL/GenBank/DDBJ whole genome shotgun (WGS) entry which is preliminary data.</text>
</comment>
<evidence type="ECO:0000256" key="2">
    <source>
        <dbReference type="SAM" id="MobiDB-lite"/>
    </source>
</evidence>
<dbReference type="Proteomes" id="UP000660270">
    <property type="component" value="Unassembled WGS sequence"/>
</dbReference>
<dbReference type="RefSeq" id="WP_190386311.1">
    <property type="nucleotide sequence ID" value="NZ_JACJTM010000002.1"/>
</dbReference>
<name>A0ABR8IN00_APHFL</name>
<feature type="compositionally biased region" description="Polar residues" evidence="2">
    <location>
        <begin position="408"/>
        <end position="433"/>
    </location>
</feature>
<keyword evidence="4" id="KW-1185">Reference proteome</keyword>
<evidence type="ECO:0000256" key="1">
    <source>
        <dbReference type="SAM" id="Coils"/>
    </source>
</evidence>
<evidence type="ECO:0000313" key="3">
    <source>
        <dbReference type="EMBL" id="MBD2683995.1"/>
    </source>
</evidence>
<reference evidence="3 4" key="1">
    <citation type="journal article" date="2020" name="ISME J.">
        <title>Comparative genomics reveals insights into cyanobacterial evolution and habitat adaptation.</title>
        <authorList>
            <person name="Chen M.Y."/>
            <person name="Teng W.K."/>
            <person name="Zhao L."/>
            <person name="Hu C.X."/>
            <person name="Zhou Y.K."/>
            <person name="Han B.P."/>
            <person name="Song L.R."/>
            <person name="Shu W.S."/>
        </authorList>
    </citation>
    <scope>NUCLEOTIDE SEQUENCE [LARGE SCALE GENOMIC DNA]</scope>
    <source>
        <strain evidence="3 4">FACHB-1249</strain>
    </source>
</reference>
<accession>A0ABR8IN00</accession>
<dbReference type="EMBL" id="JACJTM010000002">
    <property type="protein sequence ID" value="MBD2683995.1"/>
    <property type="molecule type" value="Genomic_DNA"/>
</dbReference>
<keyword evidence="1" id="KW-0175">Coiled coil</keyword>
<sequence length="504" mass="54374">MSYVSLLKNIPEVFSQPTGIAAIASLGLHGAIALIVPLMPVNSSVSSKTDSPKAVGLMELSAVDQSRLPQPPQTSQLALPQPQLPLQQQLPGTSLGSPLTNYSPLQRQLSNQPIFPAIPSSSTNYNVSYLPSKSIERLTPNSSQRDMGSLSPRSTYTPYTPSLNQGIPQTESLIVNRLPKVQQSTEIPGEPLNNPSADKIDIGGTTAAGISPPQTMESENNPVKIPQGGEKLALVDNSRGQSSEIPTNQLESKVKKTEQLLAKLNSYNNLRQNIRQEYPNIKEKGVIHETISIDTPEMEGTVIGRLVVDSDGKVLDIKFQEGTESPKLQSKAREFFSANPPQADKQQISSYPFRLKFQNNLNAPGVSSKGQPSATPNTTQKLPESEIKPSATPNTTQKLPESEIKPSATPNTTQKLPESEIKSSATPNTTQKLPESEIKPSATPNTTQKLPESKIKSSAATPTVNNINSVTTPTQTSDARSVSSESNQKLIQFLNQIKKEGKNP</sequence>
<feature type="compositionally biased region" description="Polar residues" evidence="2">
    <location>
        <begin position="368"/>
        <end position="382"/>
    </location>
</feature>
<evidence type="ECO:0000313" key="4">
    <source>
        <dbReference type="Proteomes" id="UP000660270"/>
    </source>
</evidence>
<feature type="compositionally biased region" description="Polar residues" evidence="2">
    <location>
        <begin position="442"/>
        <end position="487"/>
    </location>
</feature>